<dbReference type="InterPro" id="IPR000859">
    <property type="entry name" value="CUB_dom"/>
</dbReference>
<dbReference type="PROSITE" id="PS01180">
    <property type="entry name" value="CUB"/>
    <property type="match status" value="1"/>
</dbReference>
<keyword evidence="2 9" id="KW-0645">Protease</keyword>
<dbReference type="EC" id="3.4.24.-" evidence="10"/>
<evidence type="ECO:0000256" key="3">
    <source>
        <dbReference type="ARBA" id="ARBA00022723"/>
    </source>
</evidence>
<evidence type="ECO:0000256" key="1">
    <source>
        <dbReference type="ARBA" id="ARBA00022536"/>
    </source>
</evidence>
<organism evidence="13 14">
    <name type="scientific">Necator americanus</name>
    <name type="common">Human hookworm</name>
    <dbReference type="NCBI Taxonomy" id="51031"/>
    <lineage>
        <taxon>Eukaryota</taxon>
        <taxon>Metazoa</taxon>
        <taxon>Ecdysozoa</taxon>
        <taxon>Nematoda</taxon>
        <taxon>Chromadorea</taxon>
        <taxon>Rhabditida</taxon>
        <taxon>Rhabditina</taxon>
        <taxon>Rhabditomorpha</taxon>
        <taxon>Strongyloidea</taxon>
        <taxon>Ancylostomatidae</taxon>
        <taxon>Bunostominae</taxon>
        <taxon>Necator</taxon>
    </lineage>
</organism>
<dbReference type="SMART" id="SM00235">
    <property type="entry name" value="ZnMc"/>
    <property type="match status" value="1"/>
</dbReference>
<reference evidence="13 14" key="1">
    <citation type="submission" date="2023-08" db="EMBL/GenBank/DDBJ databases">
        <title>A Necator americanus chromosomal reference genome.</title>
        <authorList>
            <person name="Ilik V."/>
            <person name="Petrzelkova K.J."/>
            <person name="Pardy F."/>
            <person name="Fuh T."/>
            <person name="Niatou-Singa F.S."/>
            <person name="Gouil Q."/>
            <person name="Baker L."/>
            <person name="Ritchie M.E."/>
            <person name="Jex A.R."/>
            <person name="Gazzola D."/>
            <person name="Li H."/>
            <person name="Toshio Fujiwara R."/>
            <person name="Zhan B."/>
            <person name="Aroian R.V."/>
            <person name="Pafco B."/>
            <person name="Schwarz E.M."/>
        </authorList>
    </citation>
    <scope>NUCLEOTIDE SEQUENCE [LARGE SCALE GENOMIC DNA]</scope>
    <source>
        <strain evidence="13 14">Aroian</strain>
        <tissue evidence="13">Whole animal</tissue>
    </source>
</reference>
<dbReference type="Proteomes" id="UP001303046">
    <property type="component" value="Unassembled WGS sequence"/>
</dbReference>
<dbReference type="Gene3D" id="2.60.120.290">
    <property type="entry name" value="Spermadhesin, CUB domain"/>
    <property type="match status" value="1"/>
</dbReference>
<dbReference type="Pfam" id="PF00431">
    <property type="entry name" value="CUB"/>
    <property type="match status" value="1"/>
</dbReference>
<evidence type="ECO:0000256" key="6">
    <source>
        <dbReference type="ARBA" id="ARBA00023049"/>
    </source>
</evidence>
<feature type="domain" description="CUB" evidence="11">
    <location>
        <begin position="384"/>
        <end position="502"/>
    </location>
</feature>
<dbReference type="SUPFAM" id="SSF55486">
    <property type="entry name" value="Metalloproteases ('zincins'), catalytic domain"/>
    <property type="match status" value="1"/>
</dbReference>
<keyword evidence="1" id="KW-0245">EGF-like domain</keyword>
<dbReference type="InterPro" id="IPR001506">
    <property type="entry name" value="Peptidase_M12A"/>
</dbReference>
<name>A0ABR1BSH7_NECAM</name>
<evidence type="ECO:0000256" key="9">
    <source>
        <dbReference type="PROSITE-ProRule" id="PRU01211"/>
    </source>
</evidence>
<dbReference type="InterPro" id="IPR024079">
    <property type="entry name" value="MetalloPept_cat_dom_sf"/>
</dbReference>
<dbReference type="InterPro" id="IPR035914">
    <property type="entry name" value="Sperma_CUB_dom_sf"/>
</dbReference>
<evidence type="ECO:0000259" key="11">
    <source>
        <dbReference type="PROSITE" id="PS01180"/>
    </source>
</evidence>
<dbReference type="CDD" id="cd04280">
    <property type="entry name" value="ZnMc_astacin_like"/>
    <property type="match status" value="1"/>
</dbReference>
<feature type="binding site" evidence="9">
    <location>
        <position position="226"/>
    </location>
    <ligand>
        <name>Zn(2+)</name>
        <dbReference type="ChEBI" id="CHEBI:29105"/>
        <note>catalytic</note>
    </ligand>
</feature>
<comment type="caution">
    <text evidence="13">The sequence shown here is derived from an EMBL/GenBank/DDBJ whole genome shotgun (WGS) entry which is preliminary data.</text>
</comment>
<evidence type="ECO:0000256" key="10">
    <source>
        <dbReference type="RuleBase" id="RU361183"/>
    </source>
</evidence>
<evidence type="ECO:0000256" key="4">
    <source>
        <dbReference type="ARBA" id="ARBA00022801"/>
    </source>
</evidence>
<keyword evidence="5 9" id="KW-0862">Zinc</keyword>
<dbReference type="InterPro" id="IPR000742">
    <property type="entry name" value="EGF"/>
</dbReference>
<comment type="caution">
    <text evidence="8">Lacks conserved residue(s) required for the propagation of feature annotation.</text>
</comment>
<dbReference type="EMBL" id="JAVFWL010000001">
    <property type="protein sequence ID" value="KAK6728288.1"/>
    <property type="molecule type" value="Genomic_DNA"/>
</dbReference>
<dbReference type="Pfam" id="PF01400">
    <property type="entry name" value="Astacin"/>
    <property type="match status" value="2"/>
</dbReference>
<evidence type="ECO:0000256" key="2">
    <source>
        <dbReference type="ARBA" id="ARBA00022670"/>
    </source>
</evidence>
<dbReference type="InterPro" id="IPR034035">
    <property type="entry name" value="Astacin-like_dom"/>
</dbReference>
<dbReference type="PROSITE" id="PS01186">
    <property type="entry name" value="EGF_2"/>
    <property type="match status" value="1"/>
</dbReference>
<feature type="domain" description="Peptidase M12A" evidence="12">
    <location>
        <begin position="131"/>
        <end position="341"/>
    </location>
</feature>
<evidence type="ECO:0000256" key="5">
    <source>
        <dbReference type="ARBA" id="ARBA00022833"/>
    </source>
</evidence>
<keyword evidence="14" id="KW-1185">Reference proteome</keyword>
<sequence>MIRNRVHKQAMTQQQKLRSSGLAVAVDGTEENQVCSVAKFESLKADASTCFVEFGKHSFHFADARSYPNDAISKVTMYFTFLLVAYISGILPDSTEKTKNGVAGKTHVINVTKTNDTIVGEDSFDNRLQHQEQRRNSSALWLQGVNFYFNSRFTKRLRDLFVTAANAWMKDTCIYFTNTRNAKDRIYVVETEHGCSSTVGRRGGTQFITIDRNCAHLGGFAHEIGHALGFEHTHRRHDRDDYIAVNWINVGKQFEDRYPDLARSSFKNNYIKTYQKQFEKLPASESVDYGFPYDYGSIMHYPSPSDNPIMIPKDINYRRTMGSPFISFTDLSAINELYNCKDRCKFVESAVCMRGGFPHPRNCSRCLCPSGYGGRFCDERPDKCGSELEASSDWKEFAYKTNKQKRDLKNGYHVCTYWITAPKDAMIEISIANIDGSTSEGCIKAGVEIKTNEDQTLTGYRFCDREDRRTNLTSYTNIVPIIYYDSESQYAFISTSLKYRYVKPMPATLLERFKIWIKNIFKRKKQ</sequence>
<dbReference type="PANTHER" id="PTHR10127:SF891">
    <property type="entry name" value="ZINC METALLOPROTEINASE NAS-29"/>
    <property type="match status" value="1"/>
</dbReference>
<evidence type="ECO:0000256" key="8">
    <source>
        <dbReference type="PROSITE-ProRule" id="PRU00059"/>
    </source>
</evidence>
<evidence type="ECO:0000313" key="14">
    <source>
        <dbReference type="Proteomes" id="UP001303046"/>
    </source>
</evidence>
<evidence type="ECO:0000313" key="13">
    <source>
        <dbReference type="EMBL" id="KAK6728288.1"/>
    </source>
</evidence>
<keyword evidence="4 9" id="KW-0378">Hydrolase</keyword>
<keyword evidence="6 9" id="KW-0482">Metalloprotease</keyword>
<dbReference type="SUPFAM" id="SSF49854">
    <property type="entry name" value="Spermadhesin, CUB domain"/>
    <property type="match status" value="1"/>
</dbReference>
<proteinExistence type="predicted"/>
<evidence type="ECO:0000259" key="12">
    <source>
        <dbReference type="PROSITE" id="PS51864"/>
    </source>
</evidence>
<dbReference type="PRINTS" id="PR00480">
    <property type="entry name" value="ASTACIN"/>
</dbReference>
<feature type="binding site" evidence="9">
    <location>
        <position position="232"/>
    </location>
    <ligand>
        <name>Zn(2+)</name>
        <dbReference type="ChEBI" id="CHEBI:29105"/>
        <note>catalytic</note>
    </ligand>
</feature>
<dbReference type="PROSITE" id="PS51864">
    <property type="entry name" value="ASTACIN"/>
    <property type="match status" value="1"/>
</dbReference>
<dbReference type="InterPro" id="IPR006026">
    <property type="entry name" value="Peptidase_Metallo"/>
</dbReference>
<dbReference type="PANTHER" id="PTHR10127">
    <property type="entry name" value="DISCOIDIN, CUB, EGF, LAMININ , AND ZINC METALLOPROTEASE DOMAIN CONTAINING"/>
    <property type="match status" value="1"/>
</dbReference>
<keyword evidence="3 9" id="KW-0479">Metal-binding</keyword>
<feature type="binding site" evidence="9">
    <location>
        <position position="222"/>
    </location>
    <ligand>
        <name>Zn(2+)</name>
        <dbReference type="ChEBI" id="CHEBI:29105"/>
        <note>catalytic</note>
    </ligand>
</feature>
<gene>
    <name evidence="13" type="primary">Necator_chrI.g1873</name>
    <name evidence="13" type="ORF">RB195_005747</name>
</gene>
<keyword evidence="7" id="KW-1015">Disulfide bond</keyword>
<evidence type="ECO:0000256" key="7">
    <source>
        <dbReference type="ARBA" id="ARBA00023157"/>
    </source>
</evidence>
<protein>
    <recommendedName>
        <fullName evidence="10">Metalloendopeptidase</fullName>
        <ecNumber evidence="10">3.4.24.-</ecNumber>
    </recommendedName>
</protein>
<comment type="cofactor">
    <cofactor evidence="9 10">
        <name>Zn(2+)</name>
        <dbReference type="ChEBI" id="CHEBI:29105"/>
    </cofactor>
    <text evidence="9 10">Binds 1 zinc ion per subunit.</text>
</comment>
<dbReference type="Gene3D" id="3.40.390.10">
    <property type="entry name" value="Collagenase (Catalytic Domain)"/>
    <property type="match status" value="1"/>
</dbReference>
<accession>A0ABR1BSH7</accession>
<feature type="active site" evidence="9">
    <location>
        <position position="223"/>
    </location>
</feature>